<keyword evidence="3" id="KW-0378">Hydrolase</keyword>
<evidence type="ECO:0000256" key="4">
    <source>
        <dbReference type="ARBA" id="ARBA00022825"/>
    </source>
</evidence>
<dbReference type="InterPro" id="IPR033135">
    <property type="entry name" value="ClpP_His_AS"/>
</dbReference>
<evidence type="ECO:0000256" key="1">
    <source>
        <dbReference type="ARBA" id="ARBA00007039"/>
    </source>
</evidence>
<evidence type="ECO:0000313" key="9">
    <source>
        <dbReference type="EMBL" id="CAD9775217.1"/>
    </source>
</evidence>
<evidence type="ECO:0000313" key="13">
    <source>
        <dbReference type="Proteomes" id="UP000243670"/>
    </source>
</evidence>
<dbReference type="PROSITE" id="PS00382">
    <property type="entry name" value="CLP_PROTEASE_HIS"/>
    <property type="match status" value="1"/>
</dbReference>
<dbReference type="GO" id="GO:0006515">
    <property type="term" value="P:protein quality control for misfolded or incompletely synthesized proteins"/>
    <property type="evidence" value="ECO:0007669"/>
    <property type="project" value="TreeGrafter"/>
</dbReference>
<organism evidence="8 13">
    <name type="scientific">Lotharella oceanica</name>
    <dbReference type="NCBI Taxonomy" id="641309"/>
    <lineage>
        <taxon>Eukaryota</taxon>
        <taxon>Sar</taxon>
        <taxon>Rhizaria</taxon>
        <taxon>Cercozoa</taxon>
        <taxon>Chlorarachniophyceae</taxon>
        <taxon>Lotharella</taxon>
    </lineage>
</organism>
<dbReference type="EMBL" id="HBHP01031238">
    <property type="protein sequence ID" value="CAD9775222.1"/>
    <property type="molecule type" value="Transcribed_RNA"/>
</dbReference>
<evidence type="ECO:0000313" key="12">
    <source>
        <dbReference type="EMBL" id="CAD9775223.1"/>
    </source>
</evidence>
<feature type="active site" evidence="6">
    <location>
        <position position="168"/>
    </location>
</feature>
<dbReference type="EMBL" id="CP006629">
    <property type="protein sequence ID" value="AIB10035.1"/>
    <property type="molecule type" value="Genomic_DNA"/>
</dbReference>
<dbReference type="SUPFAM" id="SSF52096">
    <property type="entry name" value="ClpP/crotonase"/>
    <property type="match status" value="1"/>
</dbReference>
<dbReference type="InterPro" id="IPR023562">
    <property type="entry name" value="ClpP/TepA"/>
</dbReference>
<sequence>MKSINIYSKTLKYYNFINLNKSMIKITSKDCFNHKKIYNYNFYSKKIFNRKKISMKRSMIEDNMDLENFILSNNFFFCFGDINEVMVNMIINDFMYSSLNNNFKDYCKILINSPGGDVVAGLALYDVLTLNNYKLNTIGLGVTASMAAFLLACGNRRIAFPNTRIMIHQPLGVIYGTITEIEIQAKELIFHKNNLNYLLSKLTGQSVSKIERDTTRDKFLTPLEAVEYGLIDNVISSNKTMTYKKFSYLKFSKLSMINWDEINNFI</sequence>
<dbReference type="GO" id="GO:0004176">
    <property type="term" value="F:ATP-dependent peptidase activity"/>
    <property type="evidence" value="ECO:0007669"/>
    <property type="project" value="InterPro"/>
</dbReference>
<dbReference type="PANTHER" id="PTHR10381:SF50">
    <property type="entry name" value="ATP-DEPENDENT CLP PROTEASE PROTEOLYTIC SUBUNIT 3, CHLOROPLASTIC"/>
    <property type="match status" value="1"/>
</dbReference>
<dbReference type="PANTHER" id="PTHR10381">
    <property type="entry name" value="ATP-DEPENDENT CLP PROTEASE PROTEOLYTIC SUBUNIT"/>
    <property type="match status" value="1"/>
</dbReference>
<evidence type="ECO:0000313" key="8">
    <source>
        <dbReference type="EMBL" id="AIB10035.1"/>
    </source>
</evidence>
<comment type="similarity">
    <text evidence="1 7">Belongs to the peptidase S14 family.</text>
</comment>
<evidence type="ECO:0000256" key="3">
    <source>
        <dbReference type="ARBA" id="ARBA00022801"/>
    </source>
</evidence>
<dbReference type="EMBL" id="HBHP01031235">
    <property type="protein sequence ID" value="CAD9775219.1"/>
    <property type="molecule type" value="Transcribed_RNA"/>
</dbReference>
<gene>
    <name evidence="8" type="primary">clpP-2</name>
    <name evidence="9" type="ORF">LSP00402_LOCUS19214</name>
    <name evidence="10" type="ORF">LSP00402_LOCUS19216</name>
    <name evidence="11" type="ORF">LSP00402_LOCUS19219</name>
    <name evidence="12" type="ORF">LSP00402_LOCUS19220</name>
    <name evidence="8" type="ORF">M951_chr3133</name>
</gene>
<name>A0A060DC16_9EUKA</name>
<geneLocation type="nucleomorph" evidence="8"/>
<evidence type="ECO:0000256" key="6">
    <source>
        <dbReference type="PROSITE-ProRule" id="PRU10086"/>
    </source>
</evidence>
<dbReference type="CDD" id="cd07017">
    <property type="entry name" value="S14_ClpP_2"/>
    <property type="match status" value="1"/>
</dbReference>
<dbReference type="InterPro" id="IPR029045">
    <property type="entry name" value="ClpP/crotonase-like_dom_sf"/>
</dbReference>
<dbReference type="GO" id="GO:0051117">
    <property type="term" value="F:ATPase binding"/>
    <property type="evidence" value="ECO:0007669"/>
    <property type="project" value="TreeGrafter"/>
</dbReference>
<evidence type="ECO:0000313" key="11">
    <source>
        <dbReference type="EMBL" id="CAD9775222.1"/>
    </source>
</evidence>
<protein>
    <recommendedName>
        <fullName evidence="7">ATP-dependent Clp protease proteolytic subunit</fullName>
    </recommendedName>
</protein>
<keyword evidence="4" id="KW-0720">Serine protease</keyword>
<dbReference type="EMBL" id="HBHP01031239">
    <property type="protein sequence ID" value="CAD9775223.1"/>
    <property type="molecule type" value="Transcribed_RNA"/>
</dbReference>
<dbReference type="Gene3D" id="3.90.226.10">
    <property type="entry name" value="2-enoyl-CoA Hydratase, Chain A, domain 1"/>
    <property type="match status" value="1"/>
</dbReference>
<evidence type="ECO:0000256" key="7">
    <source>
        <dbReference type="RuleBase" id="RU003567"/>
    </source>
</evidence>
<dbReference type="Proteomes" id="UP000243670">
    <property type="component" value="Nucleomorph 3"/>
</dbReference>
<accession>A0A060DC16</accession>
<dbReference type="AlphaFoldDB" id="A0A060DC16"/>
<keyword evidence="2 8" id="KW-0645">Protease</keyword>
<reference evidence="9" key="2">
    <citation type="submission" date="2021-01" db="EMBL/GenBank/DDBJ databases">
        <authorList>
            <person name="Corre E."/>
            <person name="Pelletier E."/>
            <person name="Niang G."/>
            <person name="Scheremetjew M."/>
            <person name="Finn R."/>
            <person name="Kale V."/>
            <person name="Holt S."/>
            <person name="Cochrane G."/>
            <person name="Meng A."/>
            <person name="Brown T."/>
            <person name="Cohen L."/>
        </authorList>
    </citation>
    <scope>NUCLEOTIDE SEQUENCE</scope>
    <source>
        <strain evidence="9">CCMP622</strain>
    </source>
</reference>
<reference evidence="8 13" key="1">
    <citation type="journal article" date="2014" name="BMC Genomics">
        <title>Nucleomorph and plastid genome sequences of the chlorarachniophyte Lotharella oceanica: convergent reductive evolution and frequent recombination in nucleomorph-bearing algae.</title>
        <authorList>
            <person name="Tanifuji G."/>
            <person name="Onodera N.T."/>
            <person name="Brown M.W."/>
            <person name="Curtis B.A."/>
            <person name="Roger A.J."/>
            <person name="Ka-Shu Wong G."/>
            <person name="Melkonian M."/>
            <person name="Archibald J.M."/>
        </authorList>
    </citation>
    <scope>NUCLEOTIDE SEQUENCE [LARGE SCALE GENOMIC DNA]</scope>
    <source>
        <strain evidence="8 13">CCMP622</strain>
    </source>
</reference>
<dbReference type="EMBL" id="HBHP01031233">
    <property type="protein sequence ID" value="CAD9775217.1"/>
    <property type="molecule type" value="Transcribed_RNA"/>
</dbReference>
<dbReference type="Pfam" id="PF00574">
    <property type="entry name" value="CLP_protease"/>
    <property type="match status" value="1"/>
</dbReference>
<keyword evidence="8" id="KW-0542">Nucleomorph</keyword>
<dbReference type="InterPro" id="IPR001907">
    <property type="entry name" value="ClpP"/>
</dbReference>
<dbReference type="GO" id="GO:0009368">
    <property type="term" value="C:endopeptidase Clp complex"/>
    <property type="evidence" value="ECO:0007669"/>
    <property type="project" value="TreeGrafter"/>
</dbReference>
<evidence type="ECO:0000313" key="10">
    <source>
        <dbReference type="EMBL" id="CAD9775219.1"/>
    </source>
</evidence>
<proteinExistence type="inferred from homology"/>
<evidence type="ECO:0000256" key="5">
    <source>
        <dbReference type="ARBA" id="ARBA00034021"/>
    </source>
</evidence>
<comment type="catalytic activity">
    <reaction evidence="5 6">
        <text>Hydrolysis of proteins to small peptides in the presence of ATP and magnesium. alpha-casein is the usual test substrate. In the absence of ATP, only oligopeptides shorter than five residues are hydrolyzed (such as succinyl-Leu-Tyr-|-NHMec, and Leu-Tyr-Leu-|-Tyr-Trp, in which cleavage of the -Tyr-|-Leu- and -Tyr-|-Trp bonds also occurs).</text>
        <dbReference type="EC" id="3.4.21.92"/>
    </reaction>
</comment>
<dbReference type="PRINTS" id="PR00127">
    <property type="entry name" value="CLPPROTEASEP"/>
</dbReference>
<evidence type="ECO:0000256" key="2">
    <source>
        <dbReference type="ARBA" id="ARBA00022670"/>
    </source>
</evidence>
<dbReference type="GO" id="GO:0004252">
    <property type="term" value="F:serine-type endopeptidase activity"/>
    <property type="evidence" value="ECO:0007669"/>
    <property type="project" value="UniProtKB-EC"/>
</dbReference>